<sequence>MPLIELSCDLKFSQAPPKLSEDKVKHCVDARQGGEYPPKAVAKFALLRLLRCVYNTKPTFGPT</sequence>
<dbReference type="EMBL" id="JAXIOK010000023">
    <property type="protein sequence ID" value="KAK4743013.1"/>
    <property type="molecule type" value="Genomic_DNA"/>
</dbReference>
<dbReference type="Proteomes" id="UP001345219">
    <property type="component" value="Chromosome 1"/>
</dbReference>
<evidence type="ECO:0000313" key="2">
    <source>
        <dbReference type="Proteomes" id="UP001345219"/>
    </source>
</evidence>
<accession>A0AAN7GN23</accession>
<reference evidence="1 2" key="1">
    <citation type="journal article" date="2023" name="Hortic Res">
        <title>Pangenome of water caltrop reveals structural variations and asymmetric subgenome divergence after allopolyploidization.</title>
        <authorList>
            <person name="Zhang X."/>
            <person name="Chen Y."/>
            <person name="Wang L."/>
            <person name="Yuan Y."/>
            <person name="Fang M."/>
            <person name="Shi L."/>
            <person name="Lu R."/>
            <person name="Comes H.P."/>
            <person name="Ma Y."/>
            <person name="Chen Y."/>
            <person name="Huang G."/>
            <person name="Zhou Y."/>
            <person name="Zheng Z."/>
            <person name="Qiu Y."/>
        </authorList>
    </citation>
    <scope>NUCLEOTIDE SEQUENCE [LARGE SCALE GENOMIC DNA]</scope>
    <source>
        <tissue evidence="1">Roots</tissue>
    </source>
</reference>
<dbReference type="AlphaFoldDB" id="A0AAN7GN23"/>
<evidence type="ECO:0000313" key="1">
    <source>
        <dbReference type="EMBL" id="KAK4743013.1"/>
    </source>
</evidence>
<organism evidence="1 2">
    <name type="scientific">Trapa incisa</name>
    <dbReference type="NCBI Taxonomy" id="236973"/>
    <lineage>
        <taxon>Eukaryota</taxon>
        <taxon>Viridiplantae</taxon>
        <taxon>Streptophyta</taxon>
        <taxon>Embryophyta</taxon>
        <taxon>Tracheophyta</taxon>
        <taxon>Spermatophyta</taxon>
        <taxon>Magnoliopsida</taxon>
        <taxon>eudicotyledons</taxon>
        <taxon>Gunneridae</taxon>
        <taxon>Pentapetalae</taxon>
        <taxon>rosids</taxon>
        <taxon>malvids</taxon>
        <taxon>Myrtales</taxon>
        <taxon>Lythraceae</taxon>
        <taxon>Trapa</taxon>
    </lineage>
</organism>
<name>A0AAN7GN23_9MYRT</name>
<gene>
    <name evidence="1" type="ORF">SAY87_001014</name>
</gene>
<comment type="caution">
    <text evidence="1">The sequence shown here is derived from an EMBL/GenBank/DDBJ whole genome shotgun (WGS) entry which is preliminary data.</text>
</comment>
<proteinExistence type="predicted"/>
<keyword evidence="2" id="KW-1185">Reference proteome</keyword>
<protein>
    <submittedName>
        <fullName evidence="1">Uncharacterized protein</fullName>
    </submittedName>
</protein>